<dbReference type="Pfam" id="PF00133">
    <property type="entry name" value="tRNA-synt_1"/>
    <property type="match status" value="2"/>
</dbReference>
<evidence type="ECO:0000256" key="1">
    <source>
        <dbReference type="ARBA" id="ARBA00022598"/>
    </source>
</evidence>
<proteinExistence type="predicted"/>
<evidence type="ECO:0000259" key="8">
    <source>
        <dbReference type="Pfam" id="PF00133"/>
    </source>
</evidence>
<name>A0ABX1VDF2_9PLAN</name>
<gene>
    <name evidence="10" type="primary">ileS</name>
    <name evidence="10" type="ORF">LzC2_18020</name>
</gene>
<dbReference type="PANTHER" id="PTHR42780:SF1">
    <property type="entry name" value="ISOLEUCINE--TRNA LIGASE, CYTOPLASMIC"/>
    <property type="match status" value="1"/>
</dbReference>
<dbReference type="Pfam" id="PF08264">
    <property type="entry name" value="Anticodon_1"/>
    <property type="match status" value="1"/>
</dbReference>
<keyword evidence="3" id="KW-0067">ATP-binding</keyword>
<dbReference type="InterPro" id="IPR009080">
    <property type="entry name" value="tRNAsynth_Ia_anticodon-bd"/>
</dbReference>
<dbReference type="InterPro" id="IPR002300">
    <property type="entry name" value="aa-tRNA-synth_Ia"/>
</dbReference>
<evidence type="ECO:0000313" key="11">
    <source>
        <dbReference type="Proteomes" id="UP000609651"/>
    </source>
</evidence>
<organism evidence="10 11">
    <name type="scientific">Alienimonas chondri</name>
    <dbReference type="NCBI Taxonomy" id="2681879"/>
    <lineage>
        <taxon>Bacteria</taxon>
        <taxon>Pseudomonadati</taxon>
        <taxon>Planctomycetota</taxon>
        <taxon>Planctomycetia</taxon>
        <taxon>Planctomycetales</taxon>
        <taxon>Planctomycetaceae</taxon>
        <taxon>Alienimonas</taxon>
    </lineage>
</organism>
<evidence type="ECO:0000256" key="3">
    <source>
        <dbReference type="ARBA" id="ARBA00022840"/>
    </source>
</evidence>
<feature type="region of interest" description="Disordered" evidence="7">
    <location>
        <begin position="380"/>
        <end position="419"/>
    </location>
</feature>
<feature type="compositionally biased region" description="Basic and acidic residues" evidence="7">
    <location>
        <begin position="407"/>
        <end position="416"/>
    </location>
</feature>
<dbReference type="Gene3D" id="1.10.730.10">
    <property type="entry name" value="Isoleucyl-tRNA Synthetase, Domain 1"/>
    <property type="match status" value="1"/>
</dbReference>
<dbReference type="Gene3D" id="3.90.740.10">
    <property type="entry name" value="Valyl/Leucyl/Isoleucyl-tRNA synthetase, editing domain"/>
    <property type="match status" value="1"/>
</dbReference>
<evidence type="ECO:0000313" key="10">
    <source>
        <dbReference type="EMBL" id="NNJ25729.1"/>
    </source>
</evidence>
<dbReference type="SUPFAM" id="SSF52374">
    <property type="entry name" value="Nucleotidylyl transferase"/>
    <property type="match status" value="2"/>
</dbReference>
<dbReference type="GO" id="GO:0004822">
    <property type="term" value="F:isoleucine-tRNA ligase activity"/>
    <property type="evidence" value="ECO:0007669"/>
    <property type="project" value="UniProtKB-EC"/>
</dbReference>
<feature type="domain" description="Aminoacyl-tRNA synthetase class Ia" evidence="8">
    <location>
        <begin position="20"/>
        <end position="149"/>
    </location>
</feature>
<dbReference type="PANTHER" id="PTHR42780">
    <property type="entry name" value="SOLEUCYL-TRNA SYNTHETASE"/>
    <property type="match status" value="1"/>
</dbReference>
<dbReference type="InterPro" id="IPR023586">
    <property type="entry name" value="Ile-tRNA-ligase_type2"/>
</dbReference>
<reference evidence="10 11" key="1">
    <citation type="journal article" date="2020" name="Syst. Appl. Microbiol.">
        <title>Alienimonas chondri sp. nov., a novel planctomycete isolated from the biofilm of the red alga Chondrus crispus.</title>
        <authorList>
            <person name="Vitorino I."/>
            <person name="Albuquerque L."/>
            <person name="Wiegand S."/>
            <person name="Kallscheuer N."/>
            <person name="da Costa M.S."/>
            <person name="Lobo-da-Cunha A."/>
            <person name="Jogler C."/>
            <person name="Lage O.M."/>
        </authorList>
    </citation>
    <scope>NUCLEOTIDE SEQUENCE [LARGE SCALE GENOMIC DNA]</scope>
    <source>
        <strain evidence="10 11">LzC2</strain>
    </source>
</reference>
<dbReference type="SUPFAM" id="SSF47323">
    <property type="entry name" value="Anticodon-binding domain of a subclass of class I aminoacyl-tRNA synthetases"/>
    <property type="match status" value="1"/>
</dbReference>
<evidence type="ECO:0000256" key="7">
    <source>
        <dbReference type="SAM" id="MobiDB-lite"/>
    </source>
</evidence>
<keyword evidence="5" id="KW-0030">Aminoacyl-tRNA synthetase</keyword>
<comment type="catalytic activity">
    <reaction evidence="6">
        <text>tRNA(Ile) + L-isoleucine + ATP = L-isoleucyl-tRNA(Ile) + AMP + diphosphate</text>
        <dbReference type="Rhea" id="RHEA:11060"/>
        <dbReference type="Rhea" id="RHEA-COMP:9666"/>
        <dbReference type="Rhea" id="RHEA-COMP:9695"/>
        <dbReference type="ChEBI" id="CHEBI:30616"/>
        <dbReference type="ChEBI" id="CHEBI:33019"/>
        <dbReference type="ChEBI" id="CHEBI:58045"/>
        <dbReference type="ChEBI" id="CHEBI:78442"/>
        <dbReference type="ChEBI" id="CHEBI:78528"/>
        <dbReference type="ChEBI" id="CHEBI:456215"/>
        <dbReference type="EC" id="6.1.1.5"/>
    </reaction>
</comment>
<evidence type="ECO:0000259" key="9">
    <source>
        <dbReference type="Pfam" id="PF08264"/>
    </source>
</evidence>
<accession>A0ABX1VDF2</accession>
<dbReference type="SUPFAM" id="SSF50677">
    <property type="entry name" value="ValRS/IleRS/LeuRS editing domain"/>
    <property type="match status" value="1"/>
</dbReference>
<keyword evidence="11" id="KW-1185">Reference proteome</keyword>
<dbReference type="Proteomes" id="UP000609651">
    <property type="component" value="Unassembled WGS sequence"/>
</dbReference>
<dbReference type="InterPro" id="IPR013155">
    <property type="entry name" value="M/V/L/I-tRNA-synth_anticd-bd"/>
</dbReference>
<dbReference type="EMBL" id="WTPX01000047">
    <property type="protein sequence ID" value="NNJ25729.1"/>
    <property type="molecule type" value="Genomic_DNA"/>
</dbReference>
<dbReference type="Gene3D" id="3.40.50.620">
    <property type="entry name" value="HUPs"/>
    <property type="match status" value="2"/>
</dbReference>
<protein>
    <submittedName>
        <fullName evidence="10">Isoleucine--tRNA ligase</fullName>
        <ecNumber evidence="10">6.1.1.5</ecNumber>
    </submittedName>
</protein>
<comment type="caution">
    <text evidence="10">The sequence shown here is derived from an EMBL/GenBank/DDBJ whole genome shotgun (WGS) entry which is preliminary data.</text>
</comment>
<feature type="domain" description="Methionyl/Valyl/Leucyl/Isoleucyl-tRNA synthetase anticodon-binding" evidence="9">
    <location>
        <begin position="834"/>
        <end position="992"/>
    </location>
</feature>
<dbReference type="CDD" id="cd07961">
    <property type="entry name" value="Anticodon_Ia_Ile_ABEc"/>
    <property type="match status" value="1"/>
</dbReference>
<evidence type="ECO:0000256" key="5">
    <source>
        <dbReference type="ARBA" id="ARBA00023146"/>
    </source>
</evidence>
<dbReference type="EC" id="6.1.1.5" evidence="10"/>
<keyword evidence="2" id="KW-0547">Nucleotide-binding</keyword>
<dbReference type="Pfam" id="PF19302">
    <property type="entry name" value="DUF5915"/>
    <property type="match status" value="1"/>
</dbReference>
<dbReference type="RefSeq" id="WP_315854599.1">
    <property type="nucleotide sequence ID" value="NZ_WTPX01000047.1"/>
</dbReference>
<dbReference type="InterPro" id="IPR014729">
    <property type="entry name" value="Rossmann-like_a/b/a_fold"/>
</dbReference>
<keyword evidence="1 10" id="KW-0436">Ligase</keyword>
<sequence>MPSPFPKLAGPDFLAGEHDMLRFWEENRTFDALREQTEDGEPWTFLDGPMTANNPMGVHHAWGRTYKDAFRRFHAMNGRKCWWQNGFDCQGLWVEVEVQKEFDLKSKADIEAFGVDRFVTECKKRVLRFAARQTEQSIRLGYWMDWDRPDELRRLADVLGEGRAVSFTTASGEVVTGHPEEITARLGSPRDGRSDGGEPWGGSYFTFSTENNETIWQFLKVCHERGKVYRGNDVMPWGGTAGSAYSQMEVADGRKLTTHRSVFVRFPIRDRENEYLLAWTTTPWTLTSNVACAVSADLDYARVKLNKDGSILHVAAEALNNQRLAKEFKEGFGSDGPWPEDVPKLKTLAQIFKEQGGYEVVGTVKGAELIGLQYDGPFDHLPAQQSPGGFPAEPGSEGEPSSAQAHRVIDGGRDSRGSSVVTAAEGTGIVHTAPGCGDIDHKLSAEHGLPTVAPLDEAGRFIDGFGEFTGLAAYEPDAAALVLERLKENGFHVADERYPHIYPHCWRTGEELIFRLVDEWLIRMDWRDEIKDVVKSIDWRPESVDGERRELEWLDNMRDWMVSKKRFWGLALPIWADPETGDFEVIGSLKELEERAVEGWDGFAGRTPHKPWIDGVKIKSSTTGKLLSRVPDVGNPWLDAGITPFSTTGYNVDRDAWEGIYPVDLVSESFPGQFRNWFYSLLALGTMLRHEQTDVLQKRPFKTLFGYKLVLDETGTPMHKSDGTAIWFEEAAEQLGVDTMRWMYLAQDPARDLRFGTRHPDNPVPLKTPEGEIEQTLEGFPTCEVTSGPADDTRRRVLIPLWNCLTFFTEYARADGFEITDKNIVGLKDRPEIDRWLMARLRETVGEVNAGYEDYRPADVCGTIEAFLDDLSNWYIRRNRRRFWRTADASDADKRAAYLTLYSALVTLSKLIAPSMPFLAERIYQALVIPQQKDTPKDERAPHSVHLCSFPRLADYPADPDETLTARMAAAQTVVRLGHRLREETGHRVRQPLAELKIAADSPAVAAAVESLAEVIADELNVKAVTPAESLDDLVKYTFKPNLKTLGPRCGKRLGAIRQEFPAMSDELAPLRRGENVTVTVGGEPLDLSPEDVLVTTEQSGDWASASETLPAGDGVTVALSTVITPELKVEGLARDFVRMVQEARKGAGLELSDRIVVTYDASDAARTAAVEAWDDYIRGETLADALEPGETGGESVTVRKV</sequence>
<evidence type="ECO:0000256" key="6">
    <source>
        <dbReference type="ARBA" id="ARBA00048359"/>
    </source>
</evidence>
<evidence type="ECO:0000256" key="4">
    <source>
        <dbReference type="ARBA" id="ARBA00022917"/>
    </source>
</evidence>
<evidence type="ECO:0000256" key="2">
    <source>
        <dbReference type="ARBA" id="ARBA00022741"/>
    </source>
</evidence>
<dbReference type="InterPro" id="IPR033709">
    <property type="entry name" value="Anticodon_Ile_ABEc"/>
</dbReference>
<feature type="domain" description="Aminoacyl-tRNA synthetase class Ia" evidence="8">
    <location>
        <begin position="200"/>
        <end position="755"/>
    </location>
</feature>
<keyword evidence="4" id="KW-0648">Protein biosynthesis</keyword>
<dbReference type="InterPro" id="IPR009008">
    <property type="entry name" value="Val/Leu/Ile-tRNA-synth_edit"/>
</dbReference>